<evidence type="ECO:0000313" key="3">
    <source>
        <dbReference type="Proteomes" id="UP001302321"/>
    </source>
</evidence>
<reference evidence="2" key="1">
    <citation type="journal article" date="2023" name="Mol. Phylogenet. Evol.">
        <title>Genome-scale phylogeny and comparative genomics of the fungal order Sordariales.</title>
        <authorList>
            <person name="Hensen N."/>
            <person name="Bonometti L."/>
            <person name="Westerberg I."/>
            <person name="Brannstrom I.O."/>
            <person name="Guillou S."/>
            <person name="Cros-Aarteil S."/>
            <person name="Calhoun S."/>
            <person name="Haridas S."/>
            <person name="Kuo A."/>
            <person name="Mondo S."/>
            <person name="Pangilinan J."/>
            <person name="Riley R."/>
            <person name="LaButti K."/>
            <person name="Andreopoulos B."/>
            <person name="Lipzen A."/>
            <person name="Chen C."/>
            <person name="Yan M."/>
            <person name="Daum C."/>
            <person name="Ng V."/>
            <person name="Clum A."/>
            <person name="Steindorff A."/>
            <person name="Ohm R.A."/>
            <person name="Martin F."/>
            <person name="Silar P."/>
            <person name="Natvig D.O."/>
            <person name="Lalanne C."/>
            <person name="Gautier V."/>
            <person name="Ament-Velasquez S.L."/>
            <person name="Kruys A."/>
            <person name="Hutchinson M.I."/>
            <person name="Powell A.J."/>
            <person name="Barry K."/>
            <person name="Miller A.N."/>
            <person name="Grigoriev I.V."/>
            <person name="Debuchy R."/>
            <person name="Gladieux P."/>
            <person name="Hiltunen Thoren M."/>
            <person name="Johannesson H."/>
        </authorList>
    </citation>
    <scope>NUCLEOTIDE SEQUENCE</scope>
    <source>
        <strain evidence="2">CBS 892.96</strain>
    </source>
</reference>
<gene>
    <name evidence="2" type="ORF">QBC36DRAFT_315345</name>
</gene>
<dbReference type="EMBL" id="MU866488">
    <property type="protein sequence ID" value="KAK4171903.1"/>
    <property type="molecule type" value="Genomic_DNA"/>
</dbReference>
<protein>
    <submittedName>
        <fullName evidence="2">Uncharacterized protein</fullName>
    </submittedName>
</protein>
<evidence type="ECO:0000256" key="1">
    <source>
        <dbReference type="SAM" id="MobiDB-lite"/>
    </source>
</evidence>
<dbReference type="Proteomes" id="UP001302321">
    <property type="component" value="Unassembled WGS sequence"/>
</dbReference>
<accession>A0AAN6VY62</accession>
<keyword evidence="3" id="KW-1185">Reference proteome</keyword>
<comment type="caution">
    <text evidence="2">The sequence shown here is derived from an EMBL/GenBank/DDBJ whole genome shotgun (WGS) entry which is preliminary data.</text>
</comment>
<evidence type="ECO:0000313" key="2">
    <source>
        <dbReference type="EMBL" id="KAK4171903.1"/>
    </source>
</evidence>
<reference evidence="2" key="2">
    <citation type="submission" date="2023-05" db="EMBL/GenBank/DDBJ databases">
        <authorList>
            <consortium name="Lawrence Berkeley National Laboratory"/>
            <person name="Steindorff A."/>
            <person name="Hensen N."/>
            <person name="Bonometti L."/>
            <person name="Westerberg I."/>
            <person name="Brannstrom I.O."/>
            <person name="Guillou S."/>
            <person name="Cros-Aarteil S."/>
            <person name="Calhoun S."/>
            <person name="Haridas S."/>
            <person name="Kuo A."/>
            <person name="Mondo S."/>
            <person name="Pangilinan J."/>
            <person name="Riley R."/>
            <person name="Labutti K."/>
            <person name="Andreopoulos B."/>
            <person name="Lipzen A."/>
            <person name="Chen C."/>
            <person name="Yanf M."/>
            <person name="Daum C."/>
            <person name="Ng V."/>
            <person name="Clum A."/>
            <person name="Ohm R."/>
            <person name="Martin F."/>
            <person name="Silar P."/>
            <person name="Natvig D."/>
            <person name="Lalanne C."/>
            <person name="Gautier V."/>
            <person name="Ament-Velasquez S.L."/>
            <person name="Kruys A."/>
            <person name="Hutchinson M.I."/>
            <person name="Powell A.J."/>
            <person name="Barry K."/>
            <person name="Miller A.N."/>
            <person name="Grigoriev I.V."/>
            <person name="Debuchy R."/>
            <person name="Gladieux P."/>
            <person name="Thoren M.H."/>
            <person name="Johannesson H."/>
        </authorList>
    </citation>
    <scope>NUCLEOTIDE SEQUENCE</scope>
    <source>
        <strain evidence="2">CBS 892.96</strain>
    </source>
</reference>
<organism evidence="2 3">
    <name type="scientific">Triangularia setosa</name>
    <dbReference type="NCBI Taxonomy" id="2587417"/>
    <lineage>
        <taxon>Eukaryota</taxon>
        <taxon>Fungi</taxon>
        <taxon>Dikarya</taxon>
        <taxon>Ascomycota</taxon>
        <taxon>Pezizomycotina</taxon>
        <taxon>Sordariomycetes</taxon>
        <taxon>Sordariomycetidae</taxon>
        <taxon>Sordariales</taxon>
        <taxon>Podosporaceae</taxon>
        <taxon>Triangularia</taxon>
    </lineage>
</organism>
<name>A0AAN6VY62_9PEZI</name>
<dbReference type="AlphaFoldDB" id="A0AAN6VY62"/>
<feature type="region of interest" description="Disordered" evidence="1">
    <location>
        <begin position="1"/>
        <end position="26"/>
    </location>
</feature>
<sequence length="216" mass="24025">MLAEMALRKHGTQTSPERFSHKRVTKSRSTLKQKLFCRRDVASGHARLFFEAIVRFMTASKTVRPHRGQKTHQIHISARQGHSDRKKVDASQCFRRDTLAIGIFRWGQVDDDPPAERGGMLVSTSSIGCPTVSARAQSLDRWIMVCCEASPSFCHCRCAAFSDSGTVLFRGHKIGSSSSTQGKLPMYGIGQLLRRVGRASQGMITVGRQLPNIPLR</sequence>
<proteinExistence type="predicted"/>